<name>A0A6A5EL77_PERFL</name>
<dbReference type="Proteomes" id="UP000465112">
    <property type="component" value="Chromosome 15"/>
</dbReference>
<feature type="region of interest" description="Disordered" evidence="1">
    <location>
        <begin position="1"/>
        <end position="127"/>
    </location>
</feature>
<feature type="compositionally biased region" description="Basic and acidic residues" evidence="1">
    <location>
        <begin position="19"/>
        <end position="28"/>
    </location>
</feature>
<dbReference type="AlphaFoldDB" id="A0A6A5EL77"/>
<organism evidence="2 3">
    <name type="scientific">Perca fluviatilis</name>
    <name type="common">European perch</name>
    <dbReference type="NCBI Taxonomy" id="8168"/>
    <lineage>
        <taxon>Eukaryota</taxon>
        <taxon>Metazoa</taxon>
        <taxon>Chordata</taxon>
        <taxon>Craniata</taxon>
        <taxon>Vertebrata</taxon>
        <taxon>Euteleostomi</taxon>
        <taxon>Actinopterygii</taxon>
        <taxon>Neopterygii</taxon>
        <taxon>Teleostei</taxon>
        <taxon>Neoteleostei</taxon>
        <taxon>Acanthomorphata</taxon>
        <taxon>Eupercaria</taxon>
        <taxon>Perciformes</taxon>
        <taxon>Percoidei</taxon>
        <taxon>Percidae</taxon>
        <taxon>Percinae</taxon>
        <taxon>Perca</taxon>
    </lineage>
</organism>
<feature type="compositionally biased region" description="Basic and acidic residues" evidence="1">
    <location>
        <begin position="86"/>
        <end position="112"/>
    </location>
</feature>
<accession>A0A6A5EL77</accession>
<evidence type="ECO:0000313" key="3">
    <source>
        <dbReference type="Proteomes" id="UP000465112"/>
    </source>
</evidence>
<gene>
    <name evidence="2" type="ORF">PFLUV_G00172660</name>
</gene>
<feature type="compositionally biased region" description="Low complexity" evidence="1">
    <location>
        <begin position="43"/>
        <end position="74"/>
    </location>
</feature>
<protein>
    <recommendedName>
        <fullName evidence="4">Telomerase RNA component interacting RNase</fullName>
    </recommendedName>
</protein>
<dbReference type="PANTHER" id="PTHR34753:SF1">
    <property type="entry name" value="TELOMERASE RNA COMPONENT INTERACTING RNASE"/>
    <property type="match status" value="1"/>
</dbReference>
<dbReference type="GO" id="GO:0008408">
    <property type="term" value="F:3'-5' exonuclease activity"/>
    <property type="evidence" value="ECO:0007669"/>
    <property type="project" value="InterPro"/>
</dbReference>
<evidence type="ECO:0008006" key="4">
    <source>
        <dbReference type="Google" id="ProtNLM"/>
    </source>
</evidence>
<dbReference type="GO" id="GO:0008409">
    <property type="term" value="F:5'-3' exonuclease activity"/>
    <property type="evidence" value="ECO:0007669"/>
    <property type="project" value="InterPro"/>
</dbReference>
<reference evidence="2 3" key="1">
    <citation type="submission" date="2019-06" db="EMBL/GenBank/DDBJ databases">
        <title>A chromosome-scale genome assembly of the European perch, Perca fluviatilis.</title>
        <authorList>
            <person name="Roques C."/>
            <person name="Zahm M."/>
            <person name="Cabau C."/>
            <person name="Klopp C."/>
            <person name="Bouchez O."/>
            <person name="Donnadieu C."/>
            <person name="Kuhl H."/>
            <person name="Gislard M."/>
            <person name="Guendouz S."/>
            <person name="Journot L."/>
            <person name="Haffray P."/>
            <person name="Bestin A."/>
            <person name="Morvezen R."/>
            <person name="Feron R."/>
            <person name="Wen M."/>
            <person name="Jouanno E."/>
            <person name="Herpin A."/>
            <person name="Schartl M."/>
            <person name="Postlethwait J."/>
            <person name="Schaerlinger B."/>
            <person name="Chardard D."/>
            <person name="Lecocq T."/>
            <person name="Poncet C."/>
            <person name="Jaffrelo L."/>
            <person name="Lampietro C."/>
            <person name="Guiguen Y."/>
        </authorList>
    </citation>
    <scope>NUCLEOTIDE SEQUENCE [LARGE SCALE GENOMIC DNA]</scope>
    <source>
        <tissue evidence="2">Blood</tissue>
    </source>
</reference>
<dbReference type="OrthoDB" id="5983145at2759"/>
<dbReference type="InterPro" id="IPR038838">
    <property type="entry name" value="TRIR"/>
</dbReference>
<evidence type="ECO:0000313" key="2">
    <source>
        <dbReference type="EMBL" id="KAF1379109.1"/>
    </source>
</evidence>
<comment type="caution">
    <text evidence="2">The sequence shown here is derived from an EMBL/GenBank/DDBJ whole genome shotgun (WGS) entry which is preliminary data.</text>
</comment>
<keyword evidence="3" id="KW-1185">Reference proteome</keyword>
<dbReference type="PANTHER" id="PTHR34753">
    <property type="entry name" value="TELOMERASE RNA COMPONENT INTERACTING RNASE"/>
    <property type="match status" value="1"/>
</dbReference>
<evidence type="ECO:0000256" key="1">
    <source>
        <dbReference type="SAM" id="MobiDB-lite"/>
    </source>
</evidence>
<dbReference type="EMBL" id="VHII01000015">
    <property type="protein sequence ID" value="KAF1379109.1"/>
    <property type="molecule type" value="Genomic_DNA"/>
</dbReference>
<proteinExistence type="predicted"/>
<sequence>MPASQQSQLLRKRTVPVGEHYENMDSKRSHGRPQTARPGGGSSSSSSGDSSCGSPASPSSRPAPAASKAPVPGGNAFANDGSFMEMFKKKMEEEEKRKKETQQTGGEERRATTEQGQTSVEKKPPPVTSFVRGLAVVGKRRGGVFLKTGMVAKKQKDDSEAEPGKSDAWSKYMAEVKKYKAHQCGDDDKTRPLVK</sequence>